<dbReference type="GeneID" id="95328830"/>
<keyword evidence="3" id="KW-0472">Membrane</keyword>
<keyword evidence="6" id="KW-1185">Reference proteome</keyword>
<feature type="compositionally biased region" description="Basic and acidic residues" evidence="2">
    <location>
        <begin position="41"/>
        <end position="50"/>
    </location>
</feature>
<feature type="transmembrane region" description="Helical" evidence="3">
    <location>
        <begin position="6"/>
        <end position="28"/>
    </location>
</feature>
<gene>
    <name evidence="5" type="ORF">CIK66_13450</name>
</gene>
<feature type="domain" description="FHA" evidence="4">
    <location>
        <begin position="100"/>
        <end position="149"/>
    </location>
</feature>
<dbReference type="AlphaFoldDB" id="A0A2A3YGU3"/>
<dbReference type="InterPro" id="IPR008984">
    <property type="entry name" value="SMAD_FHA_dom_sf"/>
</dbReference>
<name>A0A2A3YGU3_9MICO</name>
<dbReference type="InterPro" id="IPR000253">
    <property type="entry name" value="FHA_dom"/>
</dbReference>
<dbReference type="Proteomes" id="UP000218598">
    <property type="component" value="Unassembled WGS sequence"/>
</dbReference>
<dbReference type="SUPFAM" id="SSF49879">
    <property type="entry name" value="SMAD/FHA domain"/>
    <property type="match status" value="1"/>
</dbReference>
<reference evidence="5 6" key="1">
    <citation type="journal article" date="2017" name="Elife">
        <title>Extensive horizontal gene transfer in cheese-associated bacteria.</title>
        <authorList>
            <person name="Bonham K.S."/>
            <person name="Wolfe B.E."/>
            <person name="Dutton R.J."/>
        </authorList>
    </citation>
    <scope>NUCLEOTIDE SEQUENCE [LARGE SCALE GENOMIC DNA]</scope>
    <source>
        <strain evidence="5 6">341_9</strain>
    </source>
</reference>
<sequence>MSELTLVALRLGFVLALWVFVIVVVLVLRNDLFGTTVVTRSSRDPRREQRPASGPVGGAGAPDGGDPAAMRTDPEVTATAMVVTAGPLRGTSLTLGSTPILIGRAPECTLVLDDDYASNRHARVFEREGEWMVEDLGSTNGTLLSGRRIEGAVPFRPGAQVRIGRTEIELRRGPR</sequence>
<evidence type="ECO:0000259" key="4">
    <source>
        <dbReference type="PROSITE" id="PS50006"/>
    </source>
</evidence>
<dbReference type="Gene3D" id="2.60.200.20">
    <property type="match status" value="1"/>
</dbReference>
<evidence type="ECO:0000256" key="3">
    <source>
        <dbReference type="SAM" id="Phobius"/>
    </source>
</evidence>
<dbReference type="Pfam" id="PF00498">
    <property type="entry name" value="FHA"/>
    <property type="match status" value="1"/>
</dbReference>
<organism evidence="5 6">
    <name type="scientific">Brachybacterium alimentarium</name>
    <dbReference type="NCBI Taxonomy" id="47845"/>
    <lineage>
        <taxon>Bacteria</taxon>
        <taxon>Bacillati</taxon>
        <taxon>Actinomycetota</taxon>
        <taxon>Actinomycetes</taxon>
        <taxon>Micrococcales</taxon>
        <taxon>Dermabacteraceae</taxon>
        <taxon>Brachybacterium</taxon>
    </lineage>
</organism>
<comment type="caution">
    <text evidence="5">The sequence shown here is derived from an EMBL/GenBank/DDBJ whole genome shotgun (WGS) entry which is preliminary data.</text>
</comment>
<evidence type="ECO:0000256" key="2">
    <source>
        <dbReference type="SAM" id="MobiDB-lite"/>
    </source>
</evidence>
<evidence type="ECO:0000313" key="6">
    <source>
        <dbReference type="Proteomes" id="UP000218598"/>
    </source>
</evidence>
<feature type="region of interest" description="Disordered" evidence="2">
    <location>
        <begin position="39"/>
        <end position="71"/>
    </location>
</feature>
<dbReference type="PANTHER" id="PTHR23308">
    <property type="entry name" value="NUCLEAR INHIBITOR OF PROTEIN PHOSPHATASE-1"/>
    <property type="match status" value="1"/>
</dbReference>
<proteinExistence type="predicted"/>
<evidence type="ECO:0000256" key="1">
    <source>
        <dbReference type="ARBA" id="ARBA00022553"/>
    </source>
</evidence>
<dbReference type="EMBL" id="NRGR01000021">
    <property type="protein sequence ID" value="PCC38576.1"/>
    <property type="molecule type" value="Genomic_DNA"/>
</dbReference>
<accession>A0A2A3YGU3</accession>
<dbReference type="RefSeq" id="WP_096166662.1">
    <property type="nucleotide sequence ID" value="NZ_BAAAIQ010000028.1"/>
</dbReference>
<dbReference type="PROSITE" id="PS50006">
    <property type="entry name" value="FHA_DOMAIN"/>
    <property type="match status" value="1"/>
</dbReference>
<keyword evidence="3" id="KW-0812">Transmembrane</keyword>
<dbReference type="SMART" id="SM00240">
    <property type="entry name" value="FHA"/>
    <property type="match status" value="1"/>
</dbReference>
<dbReference type="InterPro" id="IPR050923">
    <property type="entry name" value="Cell_Proc_Reg/RNA_Proc"/>
</dbReference>
<protein>
    <recommendedName>
        <fullName evidence="4">FHA domain-containing protein</fullName>
    </recommendedName>
</protein>
<keyword evidence="1" id="KW-0597">Phosphoprotein</keyword>
<evidence type="ECO:0000313" key="5">
    <source>
        <dbReference type="EMBL" id="PCC38576.1"/>
    </source>
</evidence>
<keyword evidence="3" id="KW-1133">Transmembrane helix</keyword>
<dbReference type="OrthoDB" id="277520at2"/>